<keyword evidence="4 7" id="KW-0697">Rotamase</keyword>
<feature type="transmembrane region" description="Helical" evidence="8">
    <location>
        <begin position="206"/>
        <end position="232"/>
    </location>
</feature>
<sequence>MHSANMVKIFTFLLLFQYCMCDLLKVTDRVYFDIESDGKYLGRIVIGLFGEIVPNTVLNFKQIATNGIGGKTYEGTKFHTVVQRFMIQGGDLIYNNGSGSISIYGRFFKDENFTVKHNGPGIVSMANGGRNTNGCQFFITTMFAPWLDGIHVAFGKVLKGQDVVHRIEHLKTDTDNHPLHDVTIIRSGLLKTQAFYESDEPYELTFWAWIKAGWFPLSFSFAIIGFFQWFMVQLK</sequence>
<comment type="similarity">
    <text evidence="2 7">Belongs to the cyclophilin-type PPIase family.</text>
</comment>
<evidence type="ECO:0000313" key="10">
    <source>
        <dbReference type="EMBL" id="KYB27178.1"/>
    </source>
</evidence>
<keyword evidence="8" id="KW-1133">Transmembrane helix</keyword>
<accession>A0A139WGQ8</accession>
<dbReference type="EC" id="5.2.1.8" evidence="7"/>
<evidence type="ECO:0000256" key="8">
    <source>
        <dbReference type="SAM" id="Phobius"/>
    </source>
</evidence>
<dbReference type="GO" id="GO:0005737">
    <property type="term" value="C:cytoplasm"/>
    <property type="evidence" value="ECO:0000318"/>
    <property type="project" value="GO_Central"/>
</dbReference>
<evidence type="ECO:0000256" key="1">
    <source>
        <dbReference type="ARBA" id="ARBA00000971"/>
    </source>
</evidence>
<dbReference type="InterPro" id="IPR029000">
    <property type="entry name" value="Cyclophilin-like_dom_sf"/>
</dbReference>
<dbReference type="PANTHER" id="PTHR11071">
    <property type="entry name" value="PEPTIDYL-PROLYL CIS-TRANS ISOMERASE"/>
    <property type="match status" value="1"/>
</dbReference>
<reference evidence="10 11" key="1">
    <citation type="journal article" date="2008" name="Nature">
        <title>The genome of the model beetle and pest Tribolium castaneum.</title>
        <authorList>
            <consortium name="Tribolium Genome Sequencing Consortium"/>
            <person name="Richards S."/>
            <person name="Gibbs R.A."/>
            <person name="Weinstock G.M."/>
            <person name="Brown S.J."/>
            <person name="Denell R."/>
            <person name="Beeman R.W."/>
            <person name="Gibbs R."/>
            <person name="Beeman R.W."/>
            <person name="Brown S.J."/>
            <person name="Bucher G."/>
            <person name="Friedrich M."/>
            <person name="Grimmelikhuijzen C.J."/>
            <person name="Klingler M."/>
            <person name="Lorenzen M."/>
            <person name="Richards S."/>
            <person name="Roth S."/>
            <person name="Schroder R."/>
            <person name="Tautz D."/>
            <person name="Zdobnov E.M."/>
            <person name="Muzny D."/>
            <person name="Gibbs R.A."/>
            <person name="Weinstock G.M."/>
            <person name="Attaway T."/>
            <person name="Bell S."/>
            <person name="Buhay C.J."/>
            <person name="Chandrabose M.N."/>
            <person name="Chavez D."/>
            <person name="Clerk-Blankenburg K.P."/>
            <person name="Cree A."/>
            <person name="Dao M."/>
            <person name="Davis C."/>
            <person name="Chacko J."/>
            <person name="Dinh H."/>
            <person name="Dugan-Rocha S."/>
            <person name="Fowler G."/>
            <person name="Garner T.T."/>
            <person name="Garnes J."/>
            <person name="Gnirke A."/>
            <person name="Hawes A."/>
            <person name="Hernandez J."/>
            <person name="Hines S."/>
            <person name="Holder M."/>
            <person name="Hume J."/>
            <person name="Jhangiani S.N."/>
            <person name="Joshi V."/>
            <person name="Khan Z.M."/>
            <person name="Jackson L."/>
            <person name="Kovar C."/>
            <person name="Kowis A."/>
            <person name="Lee S."/>
            <person name="Lewis L.R."/>
            <person name="Margolis J."/>
            <person name="Morgan M."/>
            <person name="Nazareth L.V."/>
            <person name="Nguyen N."/>
            <person name="Okwuonu G."/>
            <person name="Parker D."/>
            <person name="Richards S."/>
            <person name="Ruiz S.J."/>
            <person name="Santibanez J."/>
            <person name="Savard J."/>
            <person name="Scherer S.E."/>
            <person name="Schneider B."/>
            <person name="Sodergren E."/>
            <person name="Tautz D."/>
            <person name="Vattahil S."/>
            <person name="Villasana D."/>
            <person name="White C.S."/>
            <person name="Wright R."/>
            <person name="Park Y."/>
            <person name="Beeman R.W."/>
            <person name="Lord J."/>
            <person name="Oppert B."/>
            <person name="Lorenzen M."/>
            <person name="Brown S."/>
            <person name="Wang L."/>
            <person name="Savard J."/>
            <person name="Tautz D."/>
            <person name="Richards S."/>
            <person name="Weinstock G."/>
            <person name="Gibbs R.A."/>
            <person name="Liu Y."/>
            <person name="Worley K."/>
            <person name="Weinstock G."/>
            <person name="Elsik C.G."/>
            <person name="Reese J.T."/>
            <person name="Elhaik E."/>
            <person name="Landan G."/>
            <person name="Graur D."/>
            <person name="Arensburger P."/>
            <person name="Atkinson P."/>
            <person name="Beeman R.W."/>
            <person name="Beidler J."/>
            <person name="Brown S.J."/>
            <person name="Demuth J.P."/>
            <person name="Drury D.W."/>
            <person name="Du Y.Z."/>
            <person name="Fujiwara H."/>
            <person name="Lorenzen M."/>
            <person name="Maselli V."/>
            <person name="Osanai M."/>
            <person name="Park Y."/>
            <person name="Robertson H.M."/>
            <person name="Tu Z."/>
            <person name="Wang J.J."/>
            <person name="Wang S."/>
            <person name="Richards S."/>
            <person name="Song H."/>
            <person name="Zhang L."/>
            <person name="Sodergren E."/>
            <person name="Werner D."/>
            <person name="Stanke M."/>
            <person name="Morgenstern B."/>
            <person name="Solovyev V."/>
            <person name="Kosarev P."/>
            <person name="Brown G."/>
            <person name="Chen H.C."/>
            <person name="Ermolaeva O."/>
            <person name="Hlavina W."/>
            <person name="Kapustin Y."/>
            <person name="Kiryutin B."/>
            <person name="Kitts P."/>
            <person name="Maglott D."/>
            <person name="Pruitt K."/>
            <person name="Sapojnikov V."/>
            <person name="Souvorov A."/>
            <person name="Mackey A.J."/>
            <person name="Waterhouse R.M."/>
            <person name="Wyder S."/>
            <person name="Zdobnov E.M."/>
            <person name="Zdobnov E.M."/>
            <person name="Wyder S."/>
            <person name="Kriventseva E.V."/>
            <person name="Kadowaki T."/>
            <person name="Bork P."/>
            <person name="Aranda M."/>
            <person name="Bao R."/>
            <person name="Beermann A."/>
            <person name="Berns N."/>
            <person name="Bolognesi R."/>
            <person name="Bonneton F."/>
            <person name="Bopp D."/>
            <person name="Brown S.J."/>
            <person name="Bucher G."/>
            <person name="Butts T."/>
            <person name="Chaumot A."/>
            <person name="Denell R.E."/>
            <person name="Ferrier D.E."/>
            <person name="Friedrich M."/>
            <person name="Gordon C.M."/>
            <person name="Jindra M."/>
            <person name="Klingler M."/>
            <person name="Lan Q."/>
            <person name="Lattorff H.M."/>
            <person name="Laudet V."/>
            <person name="von Levetsow C."/>
            <person name="Liu Z."/>
            <person name="Lutz R."/>
            <person name="Lynch J.A."/>
            <person name="da Fonseca R.N."/>
            <person name="Posnien N."/>
            <person name="Reuter R."/>
            <person name="Roth S."/>
            <person name="Savard J."/>
            <person name="Schinko J.B."/>
            <person name="Schmitt C."/>
            <person name="Schoppmeier M."/>
            <person name="Schroder R."/>
            <person name="Shippy T.D."/>
            <person name="Simonnet F."/>
            <person name="Marques-Souza H."/>
            <person name="Tautz D."/>
            <person name="Tomoyasu Y."/>
            <person name="Trauner J."/>
            <person name="Van der Zee M."/>
            <person name="Vervoort M."/>
            <person name="Wittkopp N."/>
            <person name="Wimmer E.A."/>
            <person name="Yang X."/>
            <person name="Jones A.K."/>
            <person name="Sattelle D.B."/>
            <person name="Ebert P.R."/>
            <person name="Nelson D."/>
            <person name="Scott J.G."/>
            <person name="Beeman R.W."/>
            <person name="Muthukrishnan S."/>
            <person name="Kramer K.J."/>
            <person name="Arakane Y."/>
            <person name="Beeman R.W."/>
            <person name="Zhu Q."/>
            <person name="Hogenkamp D."/>
            <person name="Dixit R."/>
            <person name="Oppert B."/>
            <person name="Jiang H."/>
            <person name="Zou Z."/>
            <person name="Marshall J."/>
            <person name="Elpidina E."/>
            <person name="Vinokurov K."/>
            <person name="Oppert C."/>
            <person name="Zou Z."/>
            <person name="Evans J."/>
            <person name="Lu Z."/>
            <person name="Zhao P."/>
            <person name="Sumathipala N."/>
            <person name="Altincicek B."/>
            <person name="Vilcinskas A."/>
            <person name="Williams M."/>
            <person name="Hultmark D."/>
            <person name="Hetru C."/>
            <person name="Jiang H."/>
            <person name="Grimmelikhuijzen C.J."/>
            <person name="Hauser F."/>
            <person name="Cazzamali G."/>
            <person name="Williamson M."/>
            <person name="Park Y."/>
            <person name="Li B."/>
            <person name="Tanaka Y."/>
            <person name="Predel R."/>
            <person name="Neupert S."/>
            <person name="Schachtner J."/>
            <person name="Verleyen P."/>
            <person name="Raible F."/>
            <person name="Bork P."/>
            <person name="Friedrich M."/>
            <person name="Walden K.K."/>
            <person name="Robertson H.M."/>
            <person name="Angeli S."/>
            <person name="Foret S."/>
            <person name="Bucher G."/>
            <person name="Schuetz S."/>
            <person name="Maleszka R."/>
            <person name="Wimmer E.A."/>
            <person name="Beeman R.W."/>
            <person name="Lorenzen M."/>
            <person name="Tomoyasu Y."/>
            <person name="Miller S.C."/>
            <person name="Grossmann D."/>
            <person name="Bucher G."/>
        </authorList>
    </citation>
    <scope>NUCLEOTIDE SEQUENCE [LARGE SCALE GENOMIC DNA]</scope>
    <source>
        <strain evidence="10 11">Georgia GA2</strain>
    </source>
</reference>
<evidence type="ECO:0000256" key="3">
    <source>
        <dbReference type="ARBA" id="ARBA00022729"/>
    </source>
</evidence>
<comment type="function">
    <text evidence="6">PPIases accelerate the folding of proteins. It catalyzes the cis-trans isomerization of proline imidic peptide bonds in oligopeptides. Acts on the folding of rhodopsin RH1 and RH2 (but not RH3) and is required for visual transduction.</text>
</comment>
<feature type="signal peptide" evidence="7">
    <location>
        <begin position="1"/>
        <end position="21"/>
    </location>
</feature>
<evidence type="ECO:0000259" key="9">
    <source>
        <dbReference type="PROSITE" id="PS50072"/>
    </source>
</evidence>
<comment type="catalytic activity">
    <reaction evidence="1 7">
        <text>[protein]-peptidylproline (omega=180) = [protein]-peptidylproline (omega=0)</text>
        <dbReference type="Rhea" id="RHEA:16237"/>
        <dbReference type="Rhea" id="RHEA-COMP:10747"/>
        <dbReference type="Rhea" id="RHEA-COMP:10748"/>
        <dbReference type="ChEBI" id="CHEBI:83833"/>
        <dbReference type="ChEBI" id="CHEBI:83834"/>
        <dbReference type="EC" id="5.2.1.8"/>
    </reaction>
</comment>
<gene>
    <name evidence="10" type="primary">AUGUSTUS-3.0.2_33125</name>
    <name evidence="10" type="ORF">TcasGA2_TC033125</name>
</gene>
<evidence type="ECO:0000256" key="5">
    <source>
        <dbReference type="ARBA" id="ARBA00023235"/>
    </source>
</evidence>
<keyword evidence="8" id="KW-0472">Membrane</keyword>
<dbReference type="PRINTS" id="PR00153">
    <property type="entry name" value="CSAPPISMRASE"/>
</dbReference>
<dbReference type="GO" id="GO:0016018">
    <property type="term" value="F:cyclosporin A binding"/>
    <property type="evidence" value="ECO:0000318"/>
    <property type="project" value="GO_Central"/>
</dbReference>
<organism evidence="10 11">
    <name type="scientific">Tribolium castaneum</name>
    <name type="common">Red flour beetle</name>
    <dbReference type="NCBI Taxonomy" id="7070"/>
    <lineage>
        <taxon>Eukaryota</taxon>
        <taxon>Metazoa</taxon>
        <taxon>Ecdysozoa</taxon>
        <taxon>Arthropoda</taxon>
        <taxon>Hexapoda</taxon>
        <taxon>Insecta</taxon>
        <taxon>Pterygota</taxon>
        <taxon>Neoptera</taxon>
        <taxon>Endopterygota</taxon>
        <taxon>Coleoptera</taxon>
        <taxon>Polyphaga</taxon>
        <taxon>Cucujiformia</taxon>
        <taxon>Tenebrionidae</taxon>
        <taxon>Tenebrionidae incertae sedis</taxon>
        <taxon>Tribolium</taxon>
    </lineage>
</organism>
<dbReference type="EMBL" id="KQ971343">
    <property type="protein sequence ID" value="KYB27178.1"/>
    <property type="molecule type" value="Genomic_DNA"/>
</dbReference>
<dbReference type="SUPFAM" id="SSF50891">
    <property type="entry name" value="Cyclophilin-like"/>
    <property type="match status" value="1"/>
</dbReference>
<dbReference type="PANTHER" id="PTHR11071:SF559">
    <property type="entry name" value="PEPTIDYL-PROLYL CIS-TRANS ISOMERASE"/>
    <property type="match status" value="1"/>
</dbReference>
<keyword evidence="11" id="KW-1185">Reference proteome</keyword>
<evidence type="ECO:0000256" key="2">
    <source>
        <dbReference type="ARBA" id="ARBA00007365"/>
    </source>
</evidence>
<evidence type="ECO:0000256" key="4">
    <source>
        <dbReference type="ARBA" id="ARBA00023110"/>
    </source>
</evidence>
<dbReference type="OrthoDB" id="10064525at2759"/>
<dbReference type="KEGG" id="tca:103313103"/>
<dbReference type="STRING" id="7070.A0A139WGQ8"/>
<dbReference type="PROSITE" id="PS50072">
    <property type="entry name" value="CSA_PPIASE_2"/>
    <property type="match status" value="1"/>
</dbReference>
<dbReference type="AlphaFoldDB" id="A0A139WGQ8"/>
<dbReference type="GO" id="GO:0003755">
    <property type="term" value="F:peptidyl-prolyl cis-trans isomerase activity"/>
    <property type="evidence" value="ECO:0000318"/>
    <property type="project" value="GO_Central"/>
</dbReference>
<evidence type="ECO:0000313" key="11">
    <source>
        <dbReference type="Proteomes" id="UP000007266"/>
    </source>
</evidence>
<evidence type="ECO:0000256" key="7">
    <source>
        <dbReference type="RuleBase" id="RU363019"/>
    </source>
</evidence>
<name>A0A139WGQ8_TRICA</name>
<keyword evidence="8" id="KW-0812">Transmembrane</keyword>
<dbReference type="GO" id="GO:0006457">
    <property type="term" value="P:protein folding"/>
    <property type="evidence" value="ECO:0000318"/>
    <property type="project" value="GO_Central"/>
</dbReference>
<dbReference type="Pfam" id="PF00160">
    <property type="entry name" value="Pro_isomerase"/>
    <property type="match status" value="1"/>
</dbReference>
<proteinExistence type="inferred from homology"/>
<dbReference type="Proteomes" id="UP000007266">
    <property type="component" value="Linkage group 5"/>
</dbReference>
<dbReference type="InterPro" id="IPR002130">
    <property type="entry name" value="Cyclophilin-type_PPIase_dom"/>
</dbReference>
<dbReference type="OMA" id="ANFITIL"/>
<dbReference type="Gene3D" id="2.40.100.10">
    <property type="entry name" value="Cyclophilin-like"/>
    <property type="match status" value="1"/>
</dbReference>
<dbReference type="FunFam" id="2.40.100.10:FF:000019">
    <property type="entry name" value="Peptidyl-prolyl cis-trans isomerase"/>
    <property type="match status" value="1"/>
</dbReference>
<keyword evidence="3 7" id="KW-0732">Signal</keyword>
<evidence type="ECO:0000256" key="6">
    <source>
        <dbReference type="ARBA" id="ARBA00056644"/>
    </source>
</evidence>
<reference evidence="10 11" key="2">
    <citation type="journal article" date="2010" name="Nucleic Acids Res.">
        <title>BeetleBase in 2010: revisions to provide comprehensive genomic information for Tribolium castaneum.</title>
        <authorList>
            <person name="Kim H.S."/>
            <person name="Murphy T."/>
            <person name="Xia J."/>
            <person name="Caragea D."/>
            <person name="Park Y."/>
            <person name="Beeman R.W."/>
            <person name="Lorenzen M.D."/>
            <person name="Butcher S."/>
            <person name="Manak J.R."/>
            <person name="Brown S.J."/>
        </authorList>
    </citation>
    <scope>GENOME REANNOTATION</scope>
    <source>
        <strain evidence="10 11">Georgia GA2</strain>
    </source>
</reference>
<feature type="domain" description="PPIase cyclophilin-type" evidence="9">
    <location>
        <begin position="31"/>
        <end position="189"/>
    </location>
</feature>
<protein>
    <recommendedName>
        <fullName evidence="7">Peptidyl-prolyl cis-trans isomerase</fullName>
        <shortName evidence="7">PPIase</shortName>
        <ecNumber evidence="7">5.2.1.8</ecNumber>
    </recommendedName>
</protein>
<keyword evidence="5 7" id="KW-0413">Isomerase</keyword>
<feature type="chain" id="PRO_5007230347" description="Peptidyl-prolyl cis-trans isomerase" evidence="7">
    <location>
        <begin position="22"/>
        <end position="235"/>
    </location>
</feature>
<dbReference type="InParanoid" id="A0A139WGQ8"/>